<dbReference type="EMBL" id="LBUX01000045">
    <property type="protein sequence ID" value="KKQ72372.1"/>
    <property type="molecule type" value="Genomic_DNA"/>
</dbReference>
<organism evidence="1 2">
    <name type="scientific">Berkelbacteria bacterium GW2011_GWB1_38_5</name>
    <dbReference type="NCBI Taxonomy" id="1618336"/>
    <lineage>
        <taxon>Bacteria</taxon>
        <taxon>Candidatus Berkelbacteria</taxon>
    </lineage>
</organism>
<protein>
    <submittedName>
        <fullName evidence="1">Uncharacterized protein</fullName>
    </submittedName>
</protein>
<dbReference type="AlphaFoldDB" id="A0A0G0K0S3"/>
<comment type="caution">
    <text evidence="1">The sequence shown here is derived from an EMBL/GenBank/DDBJ whole genome shotgun (WGS) entry which is preliminary data.</text>
</comment>
<evidence type="ECO:0000313" key="2">
    <source>
        <dbReference type="Proteomes" id="UP000034498"/>
    </source>
</evidence>
<dbReference type="Proteomes" id="UP000034498">
    <property type="component" value="Unassembled WGS sequence"/>
</dbReference>
<proteinExistence type="predicted"/>
<evidence type="ECO:0000313" key="1">
    <source>
        <dbReference type="EMBL" id="KKQ72372.1"/>
    </source>
</evidence>
<sequence length="66" mass="6849">LEATNKVIDDYQGGGSVRYLGNAYFSSSGGVPSGFWGRGLQQAVLDRDRPGAVVDNCGVGSAVRIS</sequence>
<accession>A0A0G0K0S3</accession>
<name>A0A0G0K0S3_9BACT</name>
<reference evidence="1 2" key="1">
    <citation type="journal article" date="2015" name="Nature">
        <title>rRNA introns, odd ribosomes, and small enigmatic genomes across a large radiation of phyla.</title>
        <authorList>
            <person name="Brown C.T."/>
            <person name="Hug L.A."/>
            <person name="Thomas B.C."/>
            <person name="Sharon I."/>
            <person name="Castelle C.J."/>
            <person name="Singh A."/>
            <person name="Wilkins M.J."/>
            <person name="Williams K.H."/>
            <person name="Banfield J.F."/>
        </authorList>
    </citation>
    <scope>NUCLEOTIDE SEQUENCE [LARGE SCALE GENOMIC DNA]</scope>
</reference>
<feature type="non-terminal residue" evidence="1">
    <location>
        <position position="1"/>
    </location>
</feature>
<gene>
    <name evidence="1" type="ORF">US94_C0045G0001</name>
</gene>